<dbReference type="OrthoDB" id="378564at2759"/>
<evidence type="ECO:0000256" key="15">
    <source>
        <dbReference type="SAM" id="Phobius"/>
    </source>
</evidence>
<evidence type="ECO:0000256" key="10">
    <source>
        <dbReference type="ARBA" id="ARBA00040905"/>
    </source>
</evidence>
<evidence type="ECO:0000256" key="9">
    <source>
        <dbReference type="ARBA" id="ARBA00036810"/>
    </source>
</evidence>
<feature type="transmembrane region" description="Helical" evidence="15">
    <location>
        <begin position="368"/>
        <end position="389"/>
    </location>
</feature>
<comment type="similarity">
    <text evidence="2">Belongs to the CLPTM1 family.</text>
</comment>
<comment type="subcellular location">
    <subcellularLocation>
        <location evidence="1">Membrane</location>
        <topology evidence="1">Multi-pass membrane protein</topology>
    </subcellularLocation>
</comment>
<evidence type="ECO:0000256" key="4">
    <source>
        <dbReference type="ARBA" id="ARBA00022989"/>
    </source>
</evidence>
<accession>A0A814M0R9</accession>
<sequence length="488" mass="57294">MSSTAPQSLSNTKCQQMFDYDNFTITQPFERTVVIPLKSQFRKNTTFYIHLYLYQGHDPFRDQQALYRKLEISKFLVPQQDFINLFHEKVIGIGQTNKTEQNKNTSSLPVTHIQKKIILNIMQNDVTFDRSQIPQEIFDIFRLVTSTTYLPLMSIDKLSTRLRDYSPLNMSSPELKLQFQYSPVSLGRLRLWLNFERGLESTRQWGFQDKEIDEIKGIFADNNLTILALTFVVAAFHTLFDFLAFKNDINYWRHRKTMVGLSIRTVLWRSISQFIIFLYLLDSGASLLVLIPTGVGTLIEIWKVTKAFKIKIRFNGYRPVVTFGAISKAEEDSMMYDSTAMRYLSYLLYPLCFGLAVYSLMFNQHKNWYSWLINSLVNGVYAFGFIFMMPQLFLNYKLKSVAHLPWRAFMYKAFNTFIDDLFAFIITMPTAHRLACFRDDFVFIIYLYQKWLYPVDKARVNEYGESFDDVPVADKIDQKSVVESKKKQ</sequence>
<dbReference type="GO" id="GO:0012505">
    <property type="term" value="C:endomembrane system"/>
    <property type="evidence" value="ECO:0007669"/>
    <property type="project" value="TreeGrafter"/>
</dbReference>
<keyword evidence="5 15" id="KW-0472">Membrane</keyword>
<evidence type="ECO:0000313" key="18">
    <source>
        <dbReference type="Proteomes" id="UP000663829"/>
    </source>
</evidence>
<dbReference type="Proteomes" id="UP000681722">
    <property type="component" value="Unassembled WGS sequence"/>
</dbReference>
<keyword evidence="18" id="KW-1185">Reference proteome</keyword>
<dbReference type="PANTHER" id="PTHR21347:SF0">
    <property type="entry name" value="LIPID SCRAMBLASE CLPTM1L"/>
    <property type="match status" value="1"/>
</dbReference>
<dbReference type="GO" id="GO:0016020">
    <property type="term" value="C:membrane"/>
    <property type="evidence" value="ECO:0007669"/>
    <property type="project" value="UniProtKB-SubCell"/>
</dbReference>
<evidence type="ECO:0000256" key="6">
    <source>
        <dbReference type="ARBA" id="ARBA00024615"/>
    </source>
</evidence>
<evidence type="ECO:0000313" key="16">
    <source>
        <dbReference type="EMBL" id="CAF1070308.1"/>
    </source>
</evidence>
<evidence type="ECO:0000256" key="14">
    <source>
        <dbReference type="ARBA" id="ARBA00093208"/>
    </source>
</evidence>
<evidence type="ECO:0000256" key="1">
    <source>
        <dbReference type="ARBA" id="ARBA00004141"/>
    </source>
</evidence>
<evidence type="ECO:0000256" key="5">
    <source>
        <dbReference type="ARBA" id="ARBA00023136"/>
    </source>
</evidence>
<reference evidence="16" key="1">
    <citation type="submission" date="2021-02" db="EMBL/GenBank/DDBJ databases">
        <authorList>
            <person name="Nowell W R."/>
        </authorList>
    </citation>
    <scope>NUCLEOTIDE SEQUENCE</scope>
</reference>
<name>A0A814M0R9_9BILA</name>
<proteinExistence type="inferred from homology"/>
<evidence type="ECO:0000256" key="11">
    <source>
        <dbReference type="ARBA" id="ARBA00042320"/>
    </source>
</evidence>
<gene>
    <name evidence="16" type="ORF">GPM918_LOCUS17240</name>
    <name evidence="17" type="ORF">SRO942_LOCUS17239</name>
</gene>
<evidence type="ECO:0000256" key="2">
    <source>
        <dbReference type="ARBA" id="ARBA00009310"/>
    </source>
</evidence>
<feature type="transmembrane region" description="Helical" evidence="15">
    <location>
        <begin position="224"/>
        <end position="245"/>
    </location>
</feature>
<evidence type="ECO:0000256" key="13">
    <source>
        <dbReference type="ARBA" id="ARBA00045827"/>
    </source>
</evidence>
<evidence type="ECO:0000256" key="7">
    <source>
        <dbReference type="ARBA" id="ARBA00024631"/>
    </source>
</evidence>
<dbReference type="EMBL" id="CAJOBC010004692">
    <property type="protein sequence ID" value="CAF3837473.1"/>
    <property type="molecule type" value="Genomic_DNA"/>
</dbReference>
<keyword evidence="3 15" id="KW-0812">Transmembrane</keyword>
<dbReference type="PANTHER" id="PTHR21347">
    <property type="entry name" value="CLEFT LIP AND PALATE ASSOCIATED TRANSMEMBRANE PROTEIN-RELATED"/>
    <property type="match status" value="1"/>
</dbReference>
<dbReference type="InterPro" id="IPR008429">
    <property type="entry name" value="CLPTM1"/>
</dbReference>
<keyword evidence="4 15" id="KW-1133">Transmembrane helix</keyword>
<comment type="catalytic activity">
    <reaction evidence="7">
        <text>a 1,2-diacyl-sn-glycero-3-phosphocholine(in) = a 1,2-diacyl-sn-glycero-3-phosphocholine(out)</text>
        <dbReference type="Rhea" id="RHEA:38571"/>
        <dbReference type="ChEBI" id="CHEBI:57643"/>
    </reaction>
</comment>
<dbReference type="Proteomes" id="UP000663829">
    <property type="component" value="Unassembled WGS sequence"/>
</dbReference>
<dbReference type="AlphaFoldDB" id="A0A814M0R9"/>
<comment type="catalytic activity">
    <reaction evidence="8">
        <text>a 1,2-diacyl-sn-glycero-3-phospho-(1D-myo-inositol)(in) = a 1,2-diacyl-sn-glycero-3-phospho-(1D-myo-inositol)(out)</text>
        <dbReference type="Rhea" id="RHEA:38691"/>
        <dbReference type="ChEBI" id="CHEBI:57880"/>
    </reaction>
</comment>
<comment type="catalytic activity">
    <reaction evidence="6">
        <text>a 1,2-diacyl-sn-glycero-3-phosphoethanolamine(in) = a 1,2-diacyl-sn-glycero-3-phosphoethanolamine(out)</text>
        <dbReference type="Rhea" id="RHEA:38895"/>
        <dbReference type="ChEBI" id="CHEBI:64612"/>
    </reaction>
</comment>
<organism evidence="16 18">
    <name type="scientific">Didymodactylos carnosus</name>
    <dbReference type="NCBI Taxonomy" id="1234261"/>
    <lineage>
        <taxon>Eukaryota</taxon>
        <taxon>Metazoa</taxon>
        <taxon>Spiralia</taxon>
        <taxon>Gnathifera</taxon>
        <taxon>Rotifera</taxon>
        <taxon>Eurotatoria</taxon>
        <taxon>Bdelloidea</taxon>
        <taxon>Philodinida</taxon>
        <taxon>Philodinidae</taxon>
        <taxon>Didymodactylos</taxon>
    </lineage>
</organism>
<dbReference type="EMBL" id="CAJNOQ010004692">
    <property type="protein sequence ID" value="CAF1070308.1"/>
    <property type="molecule type" value="Genomic_DNA"/>
</dbReference>
<protein>
    <recommendedName>
        <fullName evidence="10">Lipid scramblase CLPTM1L</fullName>
    </recommendedName>
    <alternativeName>
        <fullName evidence="12">Cisplatin resistance-related protein 9</fullName>
    </alternativeName>
    <alternativeName>
        <fullName evidence="11">Cleft lip and palate transmembrane protein 1-like protein</fullName>
    </alternativeName>
</protein>
<comment type="function">
    <text evidence="13">Scramblase that mediates the translocation of glucosaminylphosphatidylinositol (alpha-D-GlcN-(1-6)-(1,2-diacyl-sn-glycero-3-phospho)-1D-myo-inositol, GlcN-PI) across the endoplasmic reticulum (ER) membrane, from the cytosolic leaflet to the luminal leaflet of the ER membrane, where it participates in the biosynthesis of glycosylphosphatidylinositol (GPI). GPI is a lipid glycoconjugate involved in post-translational modification of proteins. Can also translocate 1,2-diacyl-sn-glycero-3-phospho-(1D-myo-inositol) (phosphatidylinositol or PI), as well as several other phospholipids (1,2-diacyl-sn-glycero-3-phosphocholine, 1,2-diacyl-sn-glycero-3-phosphoethanolamine), and N-acetylglucosaminylphosphatidylinositol (GlcNAc-PI) in vitro.</text>
</comment>
<dbReference type="Pfam" id="PF05602">
    <property type="entry name" value="CLPTM1"/>
    <property type="match status" value="1"/>
</dbReference>
<evidence type="ECO:0000256" key="8">
    <source>
        <dbReference type="ARBA" id="ARBA00035895"/>
    </source>
</evidence>
<feature type="transmembrane region" description="Helical" evidence="15">
    <location>
        <begin position="343"/>
        <end position="362"/>
    </location>
</feature>
<evidence type="ECO:0000256" key="3">
    <source>
        <dbReference type="ARBA" id="ARBA00022692"/>
    </source>
</evidence>
<evidence type="ECO:0000313" key="17">
    <source>
        <dbReference type="EMBL" id="CAF3837473.1"/>
    </source>
</evidence>
<comment type="catalytic activity">
    <reaction evidence="14">
        <text>a 6-(alpha-D-glucosaminyl)-1-(1,2-diacyl-sn-glycero-3-phospho)-1D-myo-inositol(in) = a 6-(alpha-D-glucosaminyl)-1-(1,2-diacyl-sn-glycero-3-phospho)-1D-myo-inositol(out)</text>
        <dbReference type="Rhea" id="RHEA:71491"/>
        <dbReference type="ChEBI" id="CHEBI:57997"/>
    </reaction>
</comment>
<evidence type="ECO:0000256" key="12">
    <source>
        <dbReference type="ARBA" id="ARBA00043155"/>
    </source>
</evidence>
<comment type="caution">
    <text evidence="16">The sequence shown here is derived from an EMBL/GenBank/DDBJ whole genome shotgun (WGS) entry which is preliminary data.</text>
</comment>
<comment type="catalytic activity">
    <reaction evidence="9">
        <text>6-(alpha-D-glucosaminyl)-(1-octadecanoyl,2-(9Z)-octadecenoyl-sn-glycero-3-phospho)-1D-myo-inositol(in) = 6-(alpha-D-glucosaminyl)-(1-octadecanoyl,2-(9Z)-octadecenoyl-sn-glycero-3-phospho)-1D-myo-inositol(out)</text>
        <dbReference type="Rhea" id="RHEA:71495"/>
        <dbReference type="ChEBI" id="CHEBI:190691"/>
    </reaction>
</comment>